<accession>A0AC61RCY5</accession>
<protein>
    <submittedName>
        <fullName evidence="1">Uncharacterized protein</fullName>
    </submittedName>
</protein>
<keyword evidence="2" id="KW-1185">Reference proteome</keyword>
<comment type="caution">
    <text evidence="1">The sequence shown here is derived from an EMBL/GenBank/DDBJ whole genome shotgun (WGS) entry which is preliminary data.</text>
</comment>
<dbReference type="Proteomes" id="UP000306319">
    <property type="component" value="Unassembled WGS sequence"/>
</dbReference>
<name>A0AC61RCY5_9BACT</name>
<proteinExistence type="predicted"/>
<reference evidence="1" key="1">
    <citation type="submission" date="2019-04" db="EMBL/GenBank/DDBJ databases">
        <title>Microbes associate with the intestines of laboratory mice.</title>
        <authorList>
            <person name="Navarre W."/>
            <person name="Wong E."/>
            <person name="Huang K."/>
            <person name="Tropini C."/>
            <person name="Ng K."/>
            <person name="Yu B."/>
        </authorList>
    </citation>
    <scope>NUCLEOTIDE SEQUENCE</scope>
    <source>
        <strain evidence="1">NM04_E33</strain>
    </source>
</reference>
<evidence type="ECO:0000313" key="1">
    <source>
        <dbReference type="EMBL" id="TGY76333.1"/>
    </source>
</evidence>
<sequence>MRQYAFCKINSLSDTIVVIFLIMMAMVQCQSANAIGLKIIRSYPNTMLSVAKAWSVATYGDRWTFFATQDGVIQYDGSAIDLFRLNNRYAARSVRMDEESYRLYVGGINEFGYFLPSSSESLKYVCLSDSVGNDRYIGNIWGIYPSKNEVYAQGDMNIIVYDQDKNQHYRIDCSFKLDCSNMIDDVLWLGSGDGLKFLMGRTVVDAPGADLLKGCRIRGILPYGKSMLIVTADRGVFRYDRNELTYLKVVSESAAAVGEIFSADIFGGTLALGSIGNGVVTVDMSTGSKSVYSESSGLPNNTVLSLGFDSSGNLWTGLDVGVAEIMLTTPVETFSNNNLPIGSGSAVAIHKGKMYLGTNRGLFYFDYTPGEDISGVTFRQIPGVTGQVWGLTEIDGDLFCCHDRGLFIVKDGLAKRIEGTNGTWDLKLLRGTHRRAYVGTYFGFQIIEKRGDTWILIGAIDGYKGSCYNFVQESPTKLWSYDGESGIYRLDIDTATMRVKDTYNYRATADGQSLTSDVSVSRIDNDIYFAAPSGIWRYDSKANSIVRDERLGLLIGSPKNVRRLKKRDGKLYALTDKEIICADPAGILGVRRLLLLGSDTRPIHDGDLFFPVSSDYLAYPTHTGFLFFDFSDPSADENHPDTVLPIAPLSRIGRVAVTAMKDSTIFRGNFISEKGTIVLRYSENSIKIEFGNPLESAQGVVYSCRLNHEKWSSPSSSNVKEYTNLKNGDFRFDIKAISPDGLESVDSIEFRVLPPWWRSGWAMSVYVILAIAMVYGCIMLERMRVHRKQQALIREKDAQLIRQQADFEWESKLKDHKIIELEKEKLDKELRHKAQEMANVMMSLSHKNETLQTVKRDLQNIQQMLPKSQGDARRAIQELQGKVTVDIKSDQVFNRVVEEFDLVHDDFIKKLRQRFLDLSNNEVLMCAYLKMNLSTKEIAPLLNISVRGVETMRYRIRKKFGLERDDSLTDFINKF</sequence>
<dbReference type="EMBL" id="SRYB01000041">
    <property type="protein sequence ID" value="TGY76333.1"/>
    <property type="molecule type" value="Genomic_DNA"/>
</dbReference>
<gene>
    <name evidence="1" type="ORF">E5331_18260</name>
</gene>
<organism evidence="1 2">
    <name type="scientific">Lepagella muris</name>
    <dbReference type="NCBI Taxonomy" id="3032870"/>
    <lineage>
        <taxon>Bacteria</taxon>
        <taxon>Pseudomonadati</taxon>
        <taxon>Bacteroidota</taxon>
        <taxon>Bacteroidia</taxon>
        <taxon>Bacteroidales</taxon>
        <taxon>Muribaculaceae</taxon>
        <taxon>Lepagella</taxon>
    </lineage>
</organism>
<evidence type="ECO:0000313" key="2">
    <source>
        <dbReference type="Proteomes" id="UP000306319"/>
    </source>
</evidence>